<dbReference type="EMBL" id="MDTU01000004">
    <property type="protein sequence ID" value="ODN41328.1"/>
    <property type="molecule type" value="Genomic_DNA"/>
</dbReference>
<name>A0ABX3A8U3_9GAMM</name>
<evidence type="ECO:0000313" key="2">
    <source>
        <dbReference type="EMBL" id="ODN44063.1"/>
    </source>
</evidence>
<proteinExistence type="predicted"/>
<dbReference type="Proteomes" id="UP000094329">
    <property type="component" value="Unassembled WGS sequence"/>
</dbReference>
<comment type="caution">
    <text evidence="2">The sequence shown here is derived from an EMBL/GenBank/DDBJ whole genome shotgun (WGS) entry which is preliminary data.</text>
</comment>
<dbReference type="EMBL" id="MDTU01000001">
    <property type="protein sequence ID" value="ODN44063.1"/>
    <property type="molecule type" value="Genomic_DNA"/>
</dbReference>
<organism evidence="2 3">
    <name type="scientific">Piscirickettsia litoralis</name>
    <dbReference type="NCBI Taxonomy" id="1891921"/>
    <lineage>
        <taxon>Bacteria</taxon>
        <taxon>Pseudomonadati</taxon>
        <taxon>Pseudomonadota</taxon>
        <taxon>Gammaproteobacteria</taxon>
        <taxon>Thiotrichales</taxon>
        <taxon>Piscirickettsiaceae</taxon>
        <taxon>Piscirickettsia</taxon>
    </lineage>
</organism>
<evidence type="ECO:0000313" key="1">
    <source>
        <dbReference type="EMBL" id="ODN41328.1"/>
    </source>
</evidence>
<sequence>MKQTCGIECCQARTGRAQRNHIGLAISTWIDKYLRKVNEKISFYQQDWDVIKSGISRSMRAILTT</sequence>
<protein>
    <submittedName>
        <fullName evidence="2">Transposase</fullName>
    </submittedName>
</protein>
<accession>A0ABX3A8U3</accession>
<reference evidence="2 3" key="1">
    <citation type="submission" date="2016-08" db="EMBL/GenBank/DDBJ databases">
        <title>Draft genome sequence of Candidatus Piscirickettsia litoralis, from seawater.</title>
        <authorList>
            <person name="Wan X."/>
            <person name="Lee A.J."/>
            <person name="Hou S."/>
            <person name="Donachie S.P."/>
        </authorList>
    </citation>
    <scope>NUCLEOTIDE SEQUENCE [LARGE SCALE GENOMIC DNA]</scope>
    <source>
        <strain evidence="2 3">Y2</strain>
    </source>
</reference>
<evidence type="ECO:0000313" key="3">
    <source>
        <dbReference type="Proteomes" id="UP000094329"/>
    </source>
</evidence>
<gene>
    <name evidence="2" type="ORF">BGC07_09695</name>
    <name evidence="1" type="ORF">BGC07_17325</name>
</gene>
<keyword evidence="3" id="KW-1185">Reference proteome</keyword>